<evidence type="ECO:0000313" key="2">
    <source>
        <dbReference type="EMBL" id="KAJ5366620.1"/>
    </source>
</evidence>
<sequence length="346" mass="39173">MYQIILVQGQSPDGWYYPEDTTQHNAALWLPVAPMAWDQDCDPTLLITGVAFLLLLPMYNFSKTLKKASIEQQLIIAFWALLLFAGLVAALINVAYVFFWTFPQLRFCPLDQADDIPFQNSGARPVVGPRDRYDEFLWNRTVRDYFVFNDTTIRPTTACLYPCFDTSWPLRDPTDIQVQPGHVGAQFDTTSMLRFHIAVYVLVGCSAVGGITLAMIKHLPWLPADWRIFDLKISWKSLVKGYSKFLSGFRRKCNLRRSASRLGKLILRLWIFLVVLYSSVLSPFALIVFIVFYEWFIAVSDPGGETFRHVGQWNILVGAVLALGAATIPGIILRAIQKKKGSGLPP</sequence>
<accession>A0A9W9RUJ0</accession>
<evidence type="ECO:0000256" key="1">
    <source>
        <dbReference type="SAM" id="Phobius"/>
    </source>
</evidence>
<organism evidence="2 3">
    <name type="scientific">Penicillium brevicompactum</name>
    <dbReference type="NCBI Taxonomy" id="5074"/>
    <lineage>
        <taxon>Eukaryota</taxon>
        <taxon>Fungi</taxon>
        <taxon>Dikarya</taxon>
        <taxon>Ascomycota</taxon>
        <taxon>Pezizomycotina</taxon>
        <taxon>Eurotiomycetes</taxon>
        <taxon>Eurotiomycetidae</taxon>
        <taxon>Eurotiales</taxon>
        <taxon>Aspergillaceae</taxon>
        <taxon>Penicillium</taxon>
    </lineage>
</organism>
<feature type="transmembrane region" description="Helical" evidence="1">
    <location>
        <begin position="74"/>
        <end position="99"/>
    </location>
</feature>
<keyword evidence="1" id="KW-1133">Transmembrane helix</keyword>
<keyword evidence="3" id="KW-1185">Reference proteome</keyword>
<keyword evidence="1" id="KW-0472">Membrane</keyword>
<keyword evidence="1" id="KW-0812">Transmembrane</keyword>
<dbReference type="EMBL" id="JAPZBR010000001">
    <property type="protein sequence ID" value="KAJ5366620.1"/>
    <property type="molecule type" value="Genomic_DNA"/>
</dbReference>
<evidence type="ECO:0000313" key="3">
    <source>
        <dbReference type="Proteomes" id="UP001148299"/>
    </source>
</evidence>
<name>A0A9W9RUJ0_PENBR</name>
<reference evidence="2" key="2">
    <citation type="journal article" date="2023" name="IMA Fungus">
        <title>Comparative genomic study of the Penicillium genus elucidates a diverse pangenome and 15 lateral gene transfer events.</title>
        <authorList>
            <person name="Petersen C."/>
            <person name="Sorensen T."/>
            <person name="Nielsen M.R."/>
            <person name="Sondergaard T.E."/>
            <person name="Sorensen J.L."/>
            <person name="Fitzpatrick D.A."/>
            <person name="Frisvad J.C."/>
            <person name="Nielsen K.L."/>
        </authorList>
    </citation>
    <scope>NUCLEOTIDE SEQUENCE</scope>
    <source>
        <strain evidence="2">IBT 35675</strain>
    </source>
</reference>
<dbReference type="Proteomes" id="UP001148299">
    <property type="component" value="Unassembled WGS sequence"/>
</dbReference>
<feature type="transmembrane region" description="Helical" evidence="1">
    <location>
        <begin position="197"/>
        <end position="216"/>
    </location>
</feature>
<feature type="transmembrane region" description="Helical" evidence="1">
    <location>
        <begin position="44"/>
        <end position="62"/>
    </location>
</feature>
<gene>
    <name evidence="2" type="ORF">N7541_000561</name>
</gene>
<dbReference type="AlphaFoldDB" id="A0A9W9RUJ0"/>
<feature type="transmembrane region" description="Helical" evidence="1">
    <location>
        <begin position="313"/>
        <end position="336"/>
    </location>
</feature>
<comment type="caution">
    <text evidence="2">The sequence shown here is derived from an EMBL/GenBank/DDBJ whole genome shotgun (WGS) entry which is preliminary data.</text>
</comment>
<proteinExistence type="predicted"/>
<reference evidence="2" key="1">
    <citation type="submission" date="2022-12" db="EMBL/GenBank/DDBJ databases">
        <authorList>
            <person name="Petersen C."/>
        </authorList>
    </citation>
    <scope>NUCLEOTIDE SEQUENCE</scope>
    <source>
        <strain evidence="2">IBT 35675</strain>
    </source>
</reference>
<protein>
    <submittedName>
        <fullName evidence="2">Uncharacterized protein</fullName>
    </submittedName>
</protein>
<feature type="transmembrane region" description="Helical" evidence="1">
    <location>
        <begin position="265"/>
        <end position="293"/>
    </location>
</feature>